<evidence type="ECO:0000256" key="7">
    <source>
        <dbReference type="ARBA" id="ARBA00023033"/>
    </source>
</evidence>
<dbReference type="GO" id="GO:0050661">
    <property type="term" value="F:NADP binding"/>
    <property type="evidence" value="ECO:0007669"/>
    <property type="project" value="InterPro"/>
</dbReference>
<evidence type="ECO:0000313" key="9">
    <source>
        <dbReference type="EMBL" id="ALC42636.1"/>
    </source>
</evidence>
<dbReference type="EMBL" id="CP012524">
    <property type="protein sequence ID" value="ALC42636.1"/>
    <property type="molecule type" value="Genomic_DNA"/>
</dbReference>
<protein>
    <recommendedName>
        <fullName evidence="8">Flavin-containing monooxygenase</fullName>
        <ecNumber evidence="8">1.-.-.-</ecNumber>
    </recommendedName>
</protein>
<evidence type="ECO:0000256" key="6">
    <source>
        <dbReference type="ARBA" id="ARBA00023002"/>
    </source>
</evidence>
<comment type="cofactor">
    <cofactor evidence="1 8">
        <name>FAD</name>
        <dbReference type="ChEBI" id="CHEBI:57692"/>
    </cofactor>
</comment>
<reference evidence="9 10" key="1">
    <citation type="submission" date="2015-08" db="EMBL/GenBank/DDBJ databases">
        <title>Ancestral chromatin configuration constrains chromatin evolution on differentiating sex chromosomes in Drosophila.</title>
        <authorList>
            <person name="Zhou Q."/>
            <person name="Bachtrog D."/>
        </authorList>
    </citation>
    <scope>NUCLEOTIDE SEQUENCE [LARGE SCALE GENOMIC DNA]</scope>
    <source>
        <tissue evidence="9">Whole larvae</tissue>
    </source>
</reference>
<keyword evidence="6 8" id="KW-0560">Oxidoreductase</keyword>
<dbReference type="FunFam" id="3.50.50.60:FF:000138">
    <property type="entry name" value="Flavin-containing monooxygenase"/>
    <property type="match status" value="1"/>
</dbReference>
<sequence length="415" mass="47898">MTLCIIGAGTAGLCCGKRALEHYINPTIFELSNDIGGTWVFNKNTGILNGIDVHSSMYKSLRTNLPKEVMGYPDFEIGDHDESYLPAEEIHAFLSRYADHFGLRKYIEFNTYVIRVLKIRKKWQILVKNLITNQVKFHYFDKILIANGHYHTPNYIKISNCDRFKGELIHSHDYRSCEIFQGKSVLVIGGGPSGMDLSNIIAKSAKHVSLSHHLEGIPSTNFLENVHIKPDLKEVDEYGAFFIDGTYSPFDTIFFCTGYKYAFPFLSVDAGIYVEDNFVQMLYKQCINIRNPTMALIGLPFYVCAAQMMDIQARFVFSYFYGKNKLPSAKEMFQDTNETMRKLWEKGYKKRHAHMLGSNQMDYFTELSKTAKIENIKPVMAKLHLESSNQFNENLLHFREDIFRLFDNETFIKIN</sequence>
<dbReference type="Pfam" id="PF00743">
    <property type="entry name" value="FMO-like"/>
    <property type="match status" value="2"/>
</dbReference>
<dbReference type="GO" id="GO:0004499">
    <property type="term" value="F:N,N-dimethylaniline monooxygenase activity"/>
    <property type="evidence" value="ECO:0007669"/>
    <property type="project" value="InterPro"/>
</dbReference>
<proteinExistence type="inferred from homology"/>
<name>A0A0M5J0F6_DROBS</name>
<dbReference type="OMA" id="GHYNIPW"/>
<dbReference type="InterPro" id="IPR000960">
    <property type="entry name" value="Flavin_mOase"/>
</dbReference>
<dbReference type="OrthoDB" id="66881at2759"/>
<evidence type="ECO:0000256" key="5">
    <source>
        <dbReference type="ARBA" id="ARBA00022857"/>
    </source>
</evidence>
<dbReference type="GO" id="GO:0050660">
    <property type="term" value="F:flavin adenine dinucleotide binding"/>
    <property type="evidence" value="ECO:0007669"/>
    <property type="project" value="InterPro"/>
</dbReference>
<dbReference type="STRING" id="30019.A0A0M5J0F6"/>
<evidence type="ECO:0000256" key="8">
    <source>
        <dbReference type="RuleBase" id="RU361177"/>
    </source>
</evidence>
<keyword evidence="5" id="KW-0521">NADP</keyword>
<dbReference type="PANTHER" id="PTHR23023">
    <property type="entry name" value="DIMETHYLANILINE MONOOXYGENASE"/>
    <property type="match status" value="1"/>
</dbReference>
<dbReference type="InterPro" id="IPR050346">
    <property type="entry name" value="FMO-like"/>
</dbReference>
<evidence type="ECO:0000256" key="4">
    <source>
        <dbReference type="ARBA" id="ARBA00022827"/>
    </source>
</evidence>
<dbReference type="InterPro" id="IPR020946">
    <property type="entry name" value="Flavin_mOase-like"/>
</dbReference>
<dbReference type="PIRSF" id="PIRSF000332">
    <property type="entry name" value="FMO"/>
    <property type="match status" value="1"/>
</dbReference>
<dbReference type="InterPro" id="IPR036188">
    <property type="entry name" value="FAD/NAD-bd_sf"/>
</dbReference>
<evidence type="ECO:0000313" key="10">
    <source>
        <dbReference type="Proteomes" id="UP000494163"/>
    </source>
</evidence>
<comment type="similarity">
    <text evidence="2 8">Belongs to the FMO family.</text>
</comment>
<dbReference type="Gene3D" id="3.50.50.60">
    <property type="entry name" value="FAD/NAD(P)-binding domain"/>
    <property type="match status" value="2"/>
</dbReference>
<dbReference type="EC" id="1.-.-.-" evidence="8"/>
<keyword evidence="7 8" id="KW-0503">Monooxygenase</keyword>
<organism evidence="9 10">
    <name type="scientific">Drosophila busckii</name>
    <name type="common">Fruit fly</name>
    <dbReference type="NCBI Taxonomy" id="30019"/>
    <lineage>
        <taxon>Eukaryota</taxon>
        <taxon>Metazoa</taxon>
        <taxon>Ecdysozoa</taxon>
        <taxon>Arthropoda</taxon>
        <taxon>Hexapoda</taxon>
        <taxon>Insecta</taxon>
        <taxon>Pterygota</taxon>
        <taxon>Neoptera</taxon>
        <taxon>Endopterygota</taxon>
        <taxon>Diptera</taxon>
        <taxon>Brachycera</taxon>
        <taxon>Muscomorpha</taxon>
        <taxon>Ephydroidea</taxon>
        <taxon>Drosophilidae</taxon>
        <taxon>Drosophila</taxon>
    </lineage>
</organism>
<dbReference type="PRINTS" id="PR00370">
    <property type="entry name" value="FMOXYGENASE"/>
</dbReference>
<evidence type="ECO:0000256" key="2">
    <source>
        <dbReference type="ARBA" id="ARBA00009183"/>
    </source>
</evidence>
<dbReference type="Proteomes" id="UP000494163">
    <property type="component" value="Chromosome 2R"/>
</dbReference>
<keyword evidence="10" id="KW-1185">Reference proteome</keyword>
<dbReference type="SUPFAM" id="SSF51905">
    <property type="entry name" value="FAD/NAD(P)-binding domain"/>
    <property type="match status" value="2"/>
</dbReference>
<dbReference type="SMR" id="A0A0M5J0F6"/>
<dbReference type="AlphaFoldDB" id="A0A0M5J0F6"/>
<accession>A0A0M5J0F6</accession>
<evidence type="ECO:0000256" key="1">
    <source>
        <dbReference type="ARBA" id="ARBA00001974"/>
    </source>
</evidence>
<keyword evidence="3 8" id="KW-0285">Flavoprotein</keyword>
<gene>
    <name evidence="9" type="ORF">Dbus_chr2Rg2215</name>
</gene>
<evidence type="ECO:0000256" key="3">
    <source>
        <dbReference type="ARBA" id="ARBA00022630"/>
    </source>
</evidence>
<keyword evidence="4 8" id="KW-0274">FAD</keyword>